<dbReference type="Pfam" id="PF13458">
    <property type="entry name" value="Peripla_BP_6"/>
    <property type="match status" value="1"/>
</dbReference>
<evidence type="ECO:0000259" key="4">
    <source>
        <dbReference type="Pfam" id="PF13458"/>
    </source>
</evidence>
<organism evidence="5 6">
    <name type="scientific">Micromonospora zhanjiangensis</name>
    <dbReference type="NCBI Taxonomy" id="1522057"/>
    <lineage>
        <taxon>Bacteria</taxon>
        <taxon>Bacillati</taxon>
        <taxon>Actinomycetota</taxon>
        <taxon>Actinomycetes</taxon>
        <taxon>Micromonosporales</taxon>
        <taxon>Micromonosporaceae</taxon>
        <taxon>Micromonospora</taxon>
    </lineage>
</organism>
<gene>
    <name evidence="5" type="ORF">ACFOX0_02705</name>
</gene>
<dbReference type="InterPro" id="IPR028082">
    <property type="entry name" value="Peripla_BP_I"/>
</dbReference>
<sequence>MRRSRSATTLLVASAVLATSLTGCDLGSATSEAGEIVVGADLELSGAGAVAGKAYQRALELRSEEINKSGQLGGRKIRLVVKDNRSDPTESLRNIGEFTGDNSVNAIVMGGCGDCAIGAAKTINDKRVPTIALASASAVASPTADRRYLFKLAPNATDSAAALTTELRRKDIKKVGLLVTDDSYGRDGLTAMTSELAKANIKLPRPAQTIKPTDTELSDRVGEVIDGKPAALVVWAPTEPTLAAAAAAQAAGFQGPLYFDSSAAGDLFLPAEAAKAVNNATMVFTQTMVIDDVIATTPAKAARKQWFRDYTARYGGYHGYSSFAADALQLVVDAVVKAGGTSGAGSRDAVRDIMETTQFDGLSGPIRMTPDNHSGLMPQALTTLVARGGRWRLSG</sequence>
<dbReference type="InterPro" id="IPR051010">
    <property type="entry name" value="BCAA_transport"/>
</dbReference>
<name>A0ABV8KFT7_9ACTN</name>
<feature type="signal peptide" evidence="3">
    <location>
        <begin position="1"/>
        <end position="18"/>
    </location>
</feature>
<evidence type="ECO:0000256" key="1">
    <source>
        <dbReference type="ARBA" id="ARBA00010062"/>
    </source>
</evidence>
<feature type="chain" id="PRO_5046163202" evidence="3">
    <location>
        <begin position="19"/>
        <end position="395"/>
    </location>
</feature>
<accession>A0ABV8KFT7</accession>
<dbReference type="EMBL" id="JBHSBN010000001">
    <property type="protein sequence ID" value="MFC4104849.1"/>
    <property type="molecule type" value="Genomic_DNA"/>
</dbReference>
<dbReference type="InterPro" id="IPR028081">
    <property type="entry name" value="Leu-bd"/>
</dbReference>
<comment type="similarity">
    <text evidence="1">Belongs to the leucine-binding protein family.</text>
</comment>
<evidence type="ECO:0000256" key="2">
    <source>
        <dbReference type="ARBA" id="ARBA00022729"/>
    </source>
</evidence>
<keyword evidence="2 3" id="KW-0732">Signal</keyword>
<evidence type="ECO:0000313" key="5">
    <source>
        <dbReference type="EMBL" id="MFC4104849.1"/>
    </source>
</evidence>
<dbReference type="SUPFAM" id="SSF53822">
    <property type="entry name" value="Periplasmic binding protein-like I"/>
    <property type="match status" value="1"/>
</dbReference>
<dbReference type="PANTHER" id="PTHR30483">
    <property type="entry name" value="LEUCINE-SPECIFIC-BINDING PROTEIN"/>
    <property type="match status" value="1"/>
</dbReference>
<dbReference type="RefSeq" id="WP_377541772.1">
    <property type="nucleotide sequence ID" value="NZ_JBHSBN010000001.1"/>
</dbReference>
<evidence type="ECO:0000313" key="6">
    <source>
        <dbReference type="Proteomes" id="UP001595868"/>
    </source>
</evidence>
<dbReference type="PANTHER" id="PTHR30483:SF38">
    <property type="entry name" value="BLR7848 PROTEIN"/>
    <property type="match status" value="1"/>
</dbReference>
<feature type="domain" description="Leucine-binding protein" evidence="4">
    <location>
        <begin position="36"/>
        <end position="385"/>
    </location>
</feature>
<evidence type="ECO:0000256" key="3">
    <source>
        <dbReference type="SAM" id="SignalP"/>
    </source>
</evidence>
<comment type="caution">
    <text evidence="5">The sequence shown here is derived from an EMBL/GenBank/DDBJ whole genome shotgun (WGS) entry which is preliminary data.</text>
</comment>
<dbReference type="Gene3D" id="3.40.50.2300">
    <property type="match status" value="2"/>
</dbReference>
<keyword evidence="6" id="KW-1185">Reference proteome</keyword>
<proteinExistence type="inferred from homology"/>
<dbReference type="Proteomes" id="UP001595868">
    <property type="component" value="Unassembled WGS sequence"/>
</dbReference>
<reference evidence="6" key="1">
    <citation type="journal article" date="2019" name="Int. J. Syst. Evol. Microbiol.">
        <title>The Global Catalogue of Microorganisms (GCM) 10K type strain sequencing project: providing services to taxonomists for standard genome sequencing and annotation.</title>
        <authorList>
            <consortium name="The Broad Institute Genomics Platform"/>
            <consortium name="The Broad Institute Genome Sequencing Center for Infectious Disease"/>
            <person name="Wu L."/>
            <person name="Ma J."/>
        </authorList>
    </citation>
    <scope>NUCLEOTIDE SEQUENCE [LARGE SCALE GENOMIC DNA]</scope>
    <source>
        <strain evidence="6">2902at01</strain>
    </source>
</reference>
<dbReference type="PROSITE" id="PS51257">
    <property type="entry name" value="PROKAR_LIPOPROTEIN"/>
    <property type="match status" value="1"/>
</dbReference>
<protein>
    <submittedName>
        <fullName evidence="5">ABC transporter substrate-binding protein</fullName>
    </submittedName>
</protein>